<evidence type="ECO:0000256" key="9">
    <source>
        <dbReference type="PROSITE-ProRule" id="PRU00027"/>
    </source>
</evidence>
<evidence type="ECO:0000256" key="1">
    <source>
        <dbReference type="ARBA" id="ARBA00004123"/>
    </source>
</evidence>
<dbReference type="AlphaFoldDB" id="A0A9P0H9K3"/>
<dbReference type="EMBL" id="OV725080">
    <property type="protein sequence ID" value="CAH1397979.1"/>
    <property type="molecule type" value="Genomic_DNA"/>
</dbReference>
<organism evidence="11 12">
    <name type="scientific">Nezara viridula</name>
    <name type="common">Southern green stink bug</name>
    <name type="synonym">Cimex viridulus</name>
    <dbReference type="NCBI Taxonomy" id="85310"/>
    <lineage>
        <taxon>Eukaryota</taxon>
        <taxon>Metazoa</taxon>
        <taxon>Ecdysozoa</taxon>
        <taxon>Arthropoda</taxon>
        <taxon>Hexapoda</taxon>
        <taxon>Insecta</taxon>
        <taxon>Pterygota</taxon>
        <taxon>Neoptera</taxon>
        <taxon>Paraneoptera</taxon>
        <taxon>Hemiptera</taxon>
        <taxon>Heteroptera</taxon>
        <taxon>Panheteroptera</taxon>
        <taxon>Pentatomomorpha</taxon>
        <taxon>Pentatomoidea</taxon>
        <taxon>Pentatomidae</taxon>
        <taxon>Pentatominae</taxon>
        <taxon>Nezara</taxon>
    </lineage>
</organism>
<dbReference type="GO" id="GO:0009791">
    <property type="term" value="P:post-embryonic development"/>
    <property type="evidence" value="ECO:0007669"/>
    <property type="project" value="UniProtKB-ARBA"/>
</dbReference>
<evidence type="ECO:0000313" key="12">
    <source>
        <dbReference type="Proteomes" id="UP001152798"/>
    </source>
</evidence>
<dbReference type="SMART" id="SM00614">
    <property type="entry name" value="ZnF_BED"/>
    <property type="match status" value="1"/>
</dbReference>
<evidence type="ECO:0000256" key="7">
    <source>
        <dbReference type="ARBA" id="ARBA00023163"/>
    </source>
</evidence>
<keyword evidence="3 9" id="KW-0863">Zinc-finger</keyword>
<dbReference type="SUPFAM" id="SSF57667">
    <property type="entry name" value="beta-beta-alpha zinc fingers"/>
    <property type="match status" value="1"/>
</dbReference>
<dbReference type="Pfam" id="PF05699">
    <property type="entry name" value="Dimer_Tnp_hAT"/>
    <property type="match status" value="1"/>
</dbReference>
<dbReference type="OrthoDB" id="8193841at2759"/>
<accession>A0A9P0H9K3</accession>
<sequence>MEQKKGKQKYSPIWNLFEVIDRDCARCLICAKRFSYRSTTSNLRKHLERKHGTLQVVQTVPRLGNEVEELTSTQSQIFQIASPPKKAAQQSTPQHIQIKLIPTQQISTQQANTQQIYSPQLNLQNAVAFKKLKKDKKSLPVVQNEAEGSVNDALMQLFIRDFHPISTVEDEGFRGFITSLNPTYEIPTKKYISQTLLPAMYQKCVENARIVSRTITSACITTECWTSSSDESFLAITSHFLDSDFYFKSVLLSCSLLEENFTSESLADEIHRNINDWELENKIVFSVSSGEDYIANAIKMVLKWEHFGCFIHSLNKVIGDALSIKPVEELISKVRQVVSFFRNDPMASSELHISQINCNIEPKKLKQDVPMMWNSTFYMIQRFVELENAISCTVTIQESNYLLIQPDEWTVLKELTKILKSLEAITKAADQETYMLASLPIVLANGLFEICRKLERSADLSDTTKQVVMKLKNGFNARFSELTKNPVLSVCTFLDPRFKTIPFKNNEGPVKKRVVDLVIKHLNLDSNAENGGAQGNVSQNQNIEELSVWEVFDKSAASSKLETSGDSRAQLEVDRYIEDDLINRTSDPLEWWRIHRFNYPHLSEVVREIFCSLATSVPCSRLFTKSGMIIMDRRSKLSSGKVKQLVFLNANDKLLS</sequence>
<evidence type="ECO:0000256" key="8">
    <source>
        <dbReference type="ARBA" id="ARBA00023242"/>
    </source>
</evidence>
<dbReference type="Proteomes" id="UP001152798">
    <property type="component" value="Chromosome 4"/>
</dbReference>
<comment type="subcellular location">
    <subcellularLocation>
        <location evidence="1">Nucleus</location>
    </subcellularLocation>
</comment>
<dbReference type="Pfam" id="PF02892">
    <property type="entry name" value="zf-BED"/>
    <property type="match status" value="1"/>
</dbReference>
<keyword evidence="12" id="KW-1185">Reference proteome</keyword>
<gene>
    <name evidence="11" type="ORF">NEZAVI_LOCUS7714</name>
</gene>
<dbReference type="PANTHER" id="PTHR46481">
    <property type="entry name" value="ZINC FINGER BED DOMAIN-CONTAINING PROTEIN 4"/>
    <property type="match status" value="1"/>
</dbReference>
<dbReference type="PROSITE" id="PS50808">
    <property type="entry name" value="ZF_BED"/>
    <property type="match status" value="1"/>
</dbReference>
<dbReference type="InterPro" id="IPR003656">
    <property type="entry name" value="Znf_BED"/>
</dbReference>
<dbReference type="GO" id="GO:0005634">
    <property type="term" value="C:nucleus"/>
    <property type="evidence" value="ECO:0007669"/>
    <property type="project" value="UniProtKB-SubCell"/>
</dbReference>
<dbReference type="InterPro" id="IPR036236">
    <property type="entry name" value="Znf_C2H2_sf"/>
</dbReference>
<dbReference type="SUPFAM" id="SSF140996">
    <property type="entry name" value="Hermes dimerisation domain"/>
    <property type="match status" value="1"/>
</dbReference>
<evidence type="ECO:0000256" key="2">
    <source>
        <dbReference type="ARBA" id="ARBA00022723"/>
    </source>
</evidence>
<dbReference type="InterPro" id="IPR008906">
    <property type="entry name" value="HATC_C_dom"/>
</dbReference>
<evidence type="ECO:0000256" key="6">
    <source>
        <dbReference type="ARBA" id="ARBA00023125"/>
    </source>
</evidence>
<evidence type="ECO:0000256" key="5">
    <source>
        <dbReference type="ARBA" id="ARBA00023015"/>
    </source>
</evidence>
<dbReference type="GO" id="GO:0046983">
    <property type="term" value="F:protein dimerization activity"/>
    <property type="evidence" value="ECO:0007669"/>
    <property type="project" value="InterPro"/>
</dbReference>
<keyword evidence="6" id="KW-0238">DNA-binding</keyword>
<keyword evidence="2" id="KW-0479">Metal-binding</keyword>
<evidence type="ECO:0000259" key="10">
    <source>
        <dbReference type="PROSITE" id="PS50808"/>
    </source>
</evidence>
<name>A0A9P0H9K3_NEZVI</name>
<dbReference type="InterPro" id="IPR052035">
    <property type="entry name" value="ZnF_BED_domain_contain"/>
</dbReference>
<proteinExistence type="predicted"/>
<evidence type="ECO:0000256" key="3">
    <source>
        <dbReference type="ARBA" id="ARBA00022771"/>
    </source>
</evidence>
<reference evidence="11" key="1">
    <citation type="submission" date="2022-01" db="EMBL/GenBank/DDBJ databases">
        <authorList>
            <person name="King R."/>
        </authorList>
    </citation>
    <scope>NUCLEOTIDE SEQUENCE</scope>
</reference>
<keyword evidence="8" id="KW-0539">Nucleus</keyword>
<protein>
    <recommendedName>
        <fullName evidence="10">BED-type domain-containing protein</fullName>
    </recommendedName>
</protein>
<dbReference type="GO" id="GO:0008270">
    <property type="term" value="F:zinc ion binding"/>
    <property type="evidence" value="ECO:0007669"/>
    <property type="project" value="UniProtKB-KW"/>
</dbReference>
<keyword evidence="4" id="KW-0862">Zinc</keyword>
<feature type="domain" description="BED-type" evidence="10">
    <location>
        <begin position="8"/>
        <end position="51"/>
    </location>
</feature>
<keyword evidence="7" id="KW-0804">Transcription</keyword>
<evidence type="ECO:0000313" key="11">
    <source>
        <dbReference type="EMBL" id="CAH1397979.1"/>
    </source>
</evidence>
<evidence type="ECO:0000256" key="4">
    <source>
        <dbReference type="ARBA" id="ARBA00022833"/>
    </source>
</evidence>
<dbReference type="GO" id="GO:0003677">
    <property type="term" value="F:DNA binding"/>
    <property type="evidence" value="ECO:0007669"/>
    <property type="project" value="UniProtKB-KW"/>
</dbReference>
<dbReference type="PANTHER" id="PTHR46481:SF10">
    <property type="entry name" value="ZINC FINGER BED DOMAIN-CONTAINING PROTEIN 39"/>
    <property type="match status" value="1"/>
</dbReference>
<dbReference type="InterPro" id="IPR012337">
    <property type="entry name" value="RNaseH-like_sf"/>
</dbReference>
<keyword evidence="5" id="KW-0805">Transcription regulation</keyword>
<dbReference type="SUPFAM" id="SSF53098">
    <property type="entry name" value="Ribonuclease H-like"/>
    <property type="match status" value="1"/>
</dbReference>